<evidence type="ECO:0000313" key="1">
    <source>
        <dbReference type="EMBL" id="CAJ58700.1"/>
    </source>
</evidence>
<name>Q0RUN9_FRAAA</name>
<proteinExistence type="predicted"/>
<dbReference type="STRING" id="326424.FRAAL0017"/>
<dbReference type="KEGG" id="fal:FRAAL0017"/>
<keyword evidence="2" id="KW-1185">Reference proteome</keyword>
<dbReference type="EMBL" id="CT573213">
    <property type="protein sequence ID" value="CAJ58700.1"/>
    <property type="molecule type" value="Genomic_DNA"/>
</dbReference>
<accession>Q0RUN9</accession>
<organism evidence="1 2">
    <name type="scientific">Frankia alni (strain DSM 45986 / CECT 9034 / ACN14a)</name>
    <dbReference type="NCBI Taxonomy" id="326424"/>
    <lineage>
        <taxon>Bacteria</taxon>
        <taxon>Bacillati</taxon>
        <taxon>Actinomycetota</taxon>
        <taxon>Actinomycetes</taxon>
        <taxon>Frankiales</taxon>
        <taxon>Frankiaceae</taxon>
        <taxon>Frankia</taxon>
    </lineage>
</organism>
<sequence length="67" mass="6591">MRAGAGAPGGGLTRPPLVSPSLWITGVGTHGPMRSGGSCVRMPPCSRVPCVAMCGRSTTAPGNCLPG</sequence>
<gene>
    <name evidence="1" type="ordered locus">FRAAL0017</name>
</gene>
<dbReference type="Proteomes" id="UP000000657">
    <property type="component" value="Chromosome"/>
</dbReference>
<reference evidence="1 2" key="1">
    <citation type="journal article" date="2007" name="Genome Res.">
        <title>Genome characteristics of facultatively symbiotic Frankia sp. strains reflect host range and host plant biogeography.</title>
        <authorList>
            <person name="Normand P."/>
            <person name="Lapierre P."/>
            <person name="Tisa L.S."/>
            <person name="Gogarten J.P."/>
            <person name="Alloisio N."/>
            <person name="Bagnarol E."/>
            <person name="Bassi C.A."/>
            <person name="Berry A.M."/>
            <person name="Bickhart D.M."/>
            <person name="Choisne N."/>
            <person name="Couloux A."/>
            <person name="Cournoyer B."/>
            <person name="Cruveiller S."/>
            <person name="Daubin V."/>
            <person name="Demange N."/>
            <person name="Francino M.P."/>
            <person name="Goltsman E."/>
            <person name="Huang Y."/>
            <person name="Kopp O.R."/>
            <person name="Labarre L."/>
            <person name="Lapidus A."/>
            <person name="Lavire C."/>
            <person name="Marechal J."/>
            <person name="Martinez M."/>
            <person name="Mastronunzio J.E."/>
            <person name="Mullin B.C."/>
            <person name="Niemann J."/>
            <person name="Pujic P."/>
            <person name="Rawnsley T."/>
            <person name="Rouy Z."/>
            <person name="Schenowitz C."/>
            <person name="Sellstedt A."/>
            <person name="Tavares F."/>
            <person name="Tomkins J.P."/>
            <person name="Vallenet D."/>
            <person name="Valverde C."/>
            <person name="Wall L.G."/>
            <person name="Wang Y."/>
            <person name="Medigue C."/>
            <person name="Benson D.R."/>
        </authorList>
    </citation>
    <scope>NUCLEOTIDE SEQUENCE [LARGE SCALE GENOMIC DNA]</scope>
    <source>
        <strain evidence="2">DSM 45986 / CECT 9034 / ACN14a</strain>
    </source>
</reference>
<dbReference type="HOGENOM" id="CLU_2806191_0_0_11"/>
<protein>
    <submittedName>
        <fullName evidence="1">Uncharacterized protein</fullName>
    </submittedName>
</protein>
<dbReference type="AlphaFoldDB" id="Q0RUN9"/>
<evidence type="ECO:0000313" key="2">
    <source>
        <dbReference type="Proteomes" id="UP000000657"/>
    </source>
</evidence>